<gene>
    <name evidence="1" type="ORF">T4A_6416</name>
    <name evidence="2" type="ORF">T4B_9453</name>
</gene>
<evidence type="ECO:0000313" key="4">
    <source>
        <dbReference type="Proteomes" id="UP000054805"/>
    </source>
</evidence>
<protein>
    <submittedName>
        <fullName evidence="2">Uncharacterized protein</fullName>
    </submittedName>
</protein>
<dbReference type="EMBL" id="JYDS01000331">
    <property type="protein sequence ID" value="KRZ13390.1"/>
    <property type="molecule type" value="Genomic_DNA"/>
</dbReference>
<organism evidence="2 4">
    <name type="scientific">Trichinella pseudospiralis</name>
    <name type="common">Parasitic roundworm</name>
    <dbReference type="NCBI Taxonomy" id="6337"/>
    <lineage>
        <taxon>Eukaryota</taxon>
        <taxon>Metazoa</taxon>
        <taxon>Ecdysozoa</taxon>
        <taxon>Nematoda</taxon>
        <taxon>Enoplea</taxon>
        <taxon>Dorylaimia</taxon>
        <taxon>Trichinellida</taxon>
        <taxon>Trichinellidae</taxon>
        <taxon>Trichinella</taxon>
    </lineage>
</organism>
<proteinExistence type="predicted"/>
<dbReference type="Proteomes" id="UP000054805">
    <property type="component" value="Unassembled WGS sequence"/>
</dbReference>
<dbReference type="EMBL" id="JYDR01000195">
    <property type="protein sequence ID" value="KRY65775.1"/>
    <property type="molecule type" value="Genomic_DNA"/>
</dbReference>
<evidence type="ECO:0000313" key="1">
    <source>
        <dbReference type="EMBL" id="KRY65775.1"/>
    </source>
</evidence>
<dbReference type="AlphaFoldDB" id="A0A0V1HRP1"/>
<reference evidence="3 4" key="1">
    <citation type="submission" date="2015-01" db="EMBL/GenBank/DDBJ databases">
        <title>Evolution of Trichinella species and genotypes.</title>
        <authorList>
            <person name="Korhonen P.K."/>
            <person name="Edoardo P."/>
            <person name="Giuseppe L.R."/>
            <person name="Gasser R.B."/>
        </authorList>
    </citation>
    <scope>NUCLEOTIDE SEQUENCE [LARGE SCALE GENOMIC DNA]</scope>
    <source>
        <strain evidence="1">ISS13</strain>
        <strain evidence="2">ISS588</strain>
    </source>
</reference>
<comment type="caution">
    <text evidence="2">The sequence shown here is derived from an EMBL/GenBank/DDBJ whole genome shotgun (WGS) entry which is preliminary data.</text>
</comment>
<keyword evidence="4" id="KW-1185">Reference proteome</keyword>
<dbReference type="Proteomes" id="UP000054632">
    <property type="component" value="Unassembled WGS sequence"/>
</dbReference>
<evidence type="ECO:0000313" key="2">
    <source>
        <dbReference type="EMBL" id="KRZ13390.1"/>
    </source>
</evidence>
<accession>A0A0V1HRP1</accession>
<sequence length="75" mass="8514">MVLKDVRFYYSLINHAKMAKNSPKSLSMYMKSAQSGFLASLAFCQWFDTSSTEQLIIGAFSSMDDNAFDEQLMQP</sequence>
<evidence type="ECO:0000313" key="3">
    <source>
        <dbReference type="Proteomes" id="UP000054632"/>
    </source>
</evidence>
<name>A0A0V1HRP1_TRIPS</name>